<dbReference type="GO" id="GO:0016758">
    <property type="term" value="F:hexosyltransferase activity"/>
    <property type="evidence" value="ECO:0007669"/>
    <property type="project" value="UniProtKB-ARBA"/>
</dbReference>
<organism evidence="2">
    <name type="scientific">Vibrio parahaemolyticus</name>
    <dbReference type="NCBI Taxonomy" id="670"/>
    <lineage>
        <taxon>Bacteria</taxon>
        <taxon>Pseudomonadati</taxon>
        <taxon>Pseudomonadota</taxon>
        <taxon>Gammaproteobacteria</taxon>
        <taxon>Vibrionales</taxon>
        <taxon>Vibrionaceae</taxon>
        <taxon>Vibrio</taxon>
    </lineage>
</organism>
<dbReference type="PANTHER" id="PTHR22916">
    <property type="entry name" value="GLYCOSYLTRANSFERASE"/>
    <property type="match status" value="1"/>
</dbReference>
<dbReference type="InterPro" id="IPR029044">
    <property type="entry name" value="Nucleotide-diphossugar_trans"/>
</dbReference>
<feature type="domain" description="Glycosyltransferase 2-like" evidence="1">
    <location>
        <begin position="4"/>
        <end position="129"/>
    </location>
</feature>
<accession>A0A5P4S7V6</accession>
<dbReference type="PANTHER" id="PTHR22916:SF3">
    <property type="entry name" value="UDP-GLCNAC:BETAGAL BETA-1,3-N-ACETYLGLUCOSAMINYLTRANSFERASE-LIKE PROTEIN 1"/>
    <property type="match status" value="1"/>
</dbReference>
<dbReference type="CDD" id="cd00761">
    <property type="entry name" value="Glyco_tranf_GTA_type"/>
    <property type="match status" value="1"/>
</dbReference>
<protein>
    <submittedName>
        <fullName evidence="2">Glycosyl transferase</fullName>
    </submittedName>
</protein>
<gene>
    <name evidence="2" type="primary">epsJ</name>
</gene>
<evidence type="ECO:0000313" key="2">
    <source>
        <dbReference type="EMBL" id="QFC18426.1"/>
    </source>
</evidence>
<dbReference type="Gene3D" id="3.90.550.10">
    <property type="entry name" value="Spore Coat Polysaccharide Biosynthesis Protein SpsA, Chain A"/>
    <property type="match status" value="1"/>
</dbReference>
<evidence type="ECO:0000259" key="1">
    <source>
        <dbReference type="Pfam" id="PF00535"/>
    </source>
</evidence>
<proteinExistence type="predicted"/>
<dbReference type="InterPro" id="IPR001173">
    <property type="entry name" value="Glyco_trans_2-like"/>
</dbReference>
<sequence length="251" mass="29159">MKLSIVIPVYKSYDLLERCLDSVYEQINSNDNVDIIVIDDTPSEFRKEISTRKRTNLLVRCNNKNMGVTYSRNKGWFLSDADYVIFLDSDDYLAQSAIANILNQITLTNADLLFFRTVSQESRLVGKVMERRRHEGVDGLVDTYNTGERMLCLKKSIKKPFVSTFRGHEFAGLINYINKVEVDRFISVDTGVMTRVYCSDNSESISKGNELRRRNYNLVAGHFFASKYFFKRSDYIMSTLWFLRAIKGKFF</sequence>
<name>A0A5P4S7V6_VIBPH</name>
<keyword evidence="2" id="KW-0808">Transferase</keyword>
<dbReference type="SUPFAM" id="SSF53448">
    <property type="entry name" value="Nucleotide-diphospho-sugar transferases"/>
    <property type="match status" value="1"/>
</dbReference>
<reference evidence="2" key="1">
    <citation type="journal article" date="2019" name="Int. J. Food Microbiol.">
        <title>Developing a novel molecular serotyping system based on capsular polysaccharide synthesis gene clusters of Vibrio parahaemolyticus.</title>
        <authorList>
            <person name="Pang Y."/>
            <person name="Guo X."/>
            <person name="Tian X."/>
            <person name="Liu F."/>
            <person name="Wang L."/>
            <person name="Wu J."/>
            <person name="Zhang S."/>
            <person name="Li S."/>
            <person name="Liu B."/>
        </authorList>
    </citation>
    <scope>NUCLEOTIDE SEQUENCE</scope>
    <source>
        <strain evidence="2">G2873</strain>
    </source>
</reference>
<dbReference type="RefSeq" id="WP_025507308.1">
    <property type="nucleotide sequence ID" value="NZ_JAHRDB010000008.1"/>
</dbReference>
<dbReference type="EMBL" id="MK482099">
    <property type="protein sequence ID" value="QFC18426.1"/>
    <property type="molecule type" value="Genomic_DNA"/>
</dbReference>
<dbReference type="AlphaFoldDB" id="A0A5P4S7V6"/>
<dbReference type="Pfam" id="PF00535">
    <property type="entry name" value="Glycos_transf_2"/>
    <property type="match status" value="1"/>
</dbReference>